<dbReference type="InterPro" id="IPR013320">
    <property type="entry name" value="ConA-like_dom_sf"/>
</dbReference>
<reference evidence="3" key="1">
    <citation type="submission" date="2023-11" db="EMBL/GenBank/DDBJ databases">
        <title>Genome assemblies of two species of porcelain crab, Petrolisthes cinctipes and Petrolisthes manimaculis (Anomura: Porcellanidae).</title>
        <authorList>
            <person name="Angst P."/>
        </authorList>
    </citation>
    <scope>NUCLEOTIDE SEQUENCE</scope>
    <source>
        <strain evidence="3">PB745_02</strain>
        <tissue evidence="3">Gill</tissue>
    </source>
</reference>
<sequence length="391" mass="45386">MFLHHSSLENLEHLEDLRSSCVMEDDLAWKWDPTPSYDVDSSVRVDSFQEIVMFGSRRGRGNRSLCNSMVVVQGDRPLAQQHYHTWTISVQDLRDAEVMIGVATEDADFEKWNDRCRLGKDSQTWALSCGGSLCHNNMAVIHNCYQVQLRDHVTVHLDLLRATLMFEVNNKFLGCHFQDLPKKRNLYPVVGVVGQCNLKLMSTYSNPVSLLLISLIAHIHDSCRKAAWYNAPQGYKLPSGYSLQWGRSVGFNRSCLPPGLVNECMHQFPWFRDKHQTFRYCRQGVRALCTRINASFQVPRVVRLANPFPSFVPAPKVPSMPELLMTRQPVKRRTCHCLSNTGQEKCEHEDVFRFMKRRDISFLSDEEIFPEATKRRKKRERRKTRKTRKPR</sequence>
<dbReference type="Proteomes" id="UP001292094">
    <property type="component" value="Unassembled WGS sequence"/>
</dbReference>
<dbReference type="Pfam" id="PF00622">
    <property type="entry name" value="SPRY"/>
    <property type="match status" value="1"/>
</dbReference>
<dbReference type="PANTHER" id="PTHR12245">
    <property type="entry name" value="SPRY DOMAIN CONTAINING SOCS BOX PROTEIN"/>
    <property type="match status" value="1"/>
</dbReference>
<dbReference type="InterPro" id="IPR050672">
    <property type="entry name" value="FBXO45-Fsn/SPSB_families"/>
</dbReference>
<dbReference type="SUPFAM" id="SSF49899">
    <property type="entry name" value="Concanavalin A-like lectins/glucanases"/>
    <property type="match status" value="1"/>
</dbReference>
<feature type="domain" description="B30.2/SPRY" evidence="2">
    <location>
        <begin position="9"/>
        <end position="209"/>
    </location>
</feature>
<evidence type="ECO:0000313" key="3">
    <source>
        <dbReference type="EMBL" id="KAK4295441.1"/>
    </source>
</evidence>
<dbReference type="InterPro" id="IPR001870">
    <property type="entry name" value="B30.2/SPRY"/>
</dbReference>
<comment type="caution">
    <text evidence="3">The sequence shown here is derived from an EMBL/GenBank/DDBJ whole genome shotgun (WGS) entry which is preliminary data.</text>
</comment>
<dbReference type="GO" id="GO:0019005">
    <property type="term" value="C:SCF ubiquitin ligase complex"/>
    <property type="evidence" value="ECO:0007669"/>
    <property type="project" value="TreeGrafter"/>
</dbReference>
<evidence type="ECO:0000256" key="1">
    <source>
        <dbReference type="SAM" id="MobiDB-lite"/>
    </source>
</evidence>
<gene>
    <name evidence="3" type="ORF">Pmani_031996</name>
</gene>
<dbReference type="SMART" id="SM00449">
    <property type="entry name" value="SPRY"/>
    <property type="match status" value="1"/>
</dbReference>
<evidence type="ECO:0000259" key="2">
    <source>
        <dbReference type="PROSITE" id="PS50188"/>
    </source>
</evidence>
<keyword evidence="4" id="KW-1185">Reference proteome</keyword>
<dbReference type="EMBL" id="JAWZYT010004076">
    <property type="protein sequence ID" value="KAK4295441.1"/>
    <property type="molecule type" value="Genomic_DNA"/>
</dbReference>
<dbReference type="PROSITE" id="PS50188">
    <property type="entry name" value="B302_SPRY"/>
    <property type="match status" value="1"/>
</dbReference>
<dbReference type="AlphaFoldDB" id="A0AAE1NUM3"/>
<feature type="region of interest" description="Disordered" evidence="1">
    <location>
        <begin position="372"/>
        <end position="391"/>
    </location>
</feature>
<dbReference type="Gene3D" id="2.60.120.920">
    <property type="match status" value="1"/>
</dbReference>
<name>A0AAE1NUM3_9EUCA</name>
<accession>A0AAE1NUM3</accession>
<feature type="compositionally biased region" description="Basic residues" evidence="1">
    <location>
        <begin position="374"/>
        <end position="391"/>
    </location>
</feature>
<proteinExistence type="predicted"/>
<evidence type="ECO:0000313" key="4">
    <source>
        <dbReference type="Proteomes" id="UP001292094"/>
    </source>
</evidence>
<dbReference type="GO" id="GO:0043161">
    <property type="term" value="P:proteasome-mediated ubiquitin-dependent protein catabolic process"/>
    <property type="evidence" value="ECO:0007669"/>
    <property type="project" value="TreeGrafter"/>
</dbReference>
<protein>
    <recommendedName>
        <fullName evidence="2">B30.2/SPRY domain-containing protein</fullName>
    </recommendedName>
</protein>
<dbReference type="PANTHER" id="PTHR12245:SF5">
    <property type="entry name" value="SPRY DOMAIN-CONTAINING SOCS BOX PROTEIN 3"/>
    <property type="match status" value="1"/>
</dbReference>
<dbReference type="InterPro" id="IPR003877">
    <property type="entry name" value="SPRY_dom"/>
</dbReference>
<organism evidence="3 4">
    <name type="scientific">Petrolisthes manimaculis</name>
    <dbReference type="NCBI Taxonomy" id="1843537"/>
    <lineage>
        <taxon>Eukaryota</taxon>
        <taxon>Metazoa</taxon>
        <taxon>Ecdysozoa</taxon>
        <taxon>Arthropoda</taxon>
        <taxon>Crustacea</taxon>
        <taxon>Multicrustacea</taxon>
        <taxon>Malacostraca</taxon>
        <taxon>Eumalacostraca</taxon>
        <taxon>Eucarida</taxon>
        <taxon>Decapoda</taxon>
        <taxon>Pleocyemata</taxon>
        <taxon>Anomura</taxon>
        <taxon>Galatheoidea</taxon>
        <taxon>Porcellanidae</taxon>
        <taxon>Petrolisthes</taxon>
    </lineage>
</organism>
<dbReference type="InterPro" id="IPR043136">
    <property type="entry name" value="B30.2/SPRY_sf"/>
</dbReference>